<proteinExistence type="predicted"/>
<feature type="compositionally biased region" description="Basic and acidic residues" evidence="1">
    <location>
        <begin position="230"/>
        <end position="239"/>
    </location>
</feature>
<evidence type="ECO:0000256" key="2">
    <source>
        <dbReference type="SAM" id="Phobius"/>
    </source>
</evidence>
<evidence type="ECO:0000313" key="4">
    <source>
        <dbReference type="Proteomes" id="UP000076871"/>
    </source>
</evidence>
<keyword evidence="2" id="KW-0472">Membrane</keyword>
<sequence>MLHVLTEFVCEHLHKGQADYKHYLLQMSHTDGHFVVTITSLVISVVLNVVTVGVIWRTLHKQLSRNSTGVFSQRPSLVALLLRDGTIQFVTLLLLNISIDVLVVIGQNAAYVVNNLEIPLNAILVSRILLNIQETAQAAWREQSDTPSFVRSRHGVQTGAAIDIPSLVIHSDASTSIPAIDPEAEPSAATTCQANTAADESMVAGPSDQDRHHRAQQVEVPMEAGSSGEGCEHDPEQRQAEGAAAENWEEEDDWEDDH</sequence>
<feature type="transmembrane region" description="Helical" evidence="2">
    <location>
        <begin position="34"/>
        <end position="56"/>
    </location>
</feature>
<name>A0A165G3C9_9APHY</name>
<gene>
    <name evidence="3" type="ORF">LAESUDRAFT_520250</name>
</gene>
<accession>A0A165G3C9</accession>
<dbReference type="Proteomes" id="UP000076871">
    <property type="component" value="Unassembled WGS sequence"/>
</dbReference>
<reference evidence="3 4" key="1">
    <citation type="journal article" date="2016" name="Mol. Biol. Evol.">
        <title>Comparative Genomics of Early-Diverging Mushroom-Forming Fungi Provides Insights into the Origins of Lignocellulose Decay Capabilities.</title>
        <authorList>
            <person name="Nagy L.G."/>
            <person name="Riley R."/>
            <person name="Tritt A."/>
            <person name="Adam C."/>
            <person name="Daum C."/>
            <person name="Floudas D."/>
            <person name="Sun H."/>
            <person name="Yadav J.S."/>
            <person name="Pangilinan J."/>
            <person name="Larsson K.H."/>
            <person name="Matsuura K."/>
            <person name="Barry K."/>
            <person name="Labutti K."/>
            <person name="Kuo R."/>
            <person name="Ohm R.A."/>
            <person name="Bhattacharya S.S."/>
            <person name="Shirouzu T."/>
            <person name="Yoshinaga Y."/>
            <person name="Martin F.M."/>
            <person name="Grigoriev I.V."/>
            <person name="Hibbett D.S."/>
        </authorList>
    </citation>
    <scope>NUCLEOTIDE SEQUENCE [LARGE SCALE GENOMIC DNA]</scope>
    <source>
        <strain evidence="3 4">93-53</strain>
    </source>
</reference>
<dbReference type="RefSeq" id="XP_040767513.1">
    <property type="nucleotide sequence ID" value="XM_040902784.1"/>
</dbReference>
<evidence type="ECO:0000313" key="3">
    <source>
        <dbReference type="EMBL" id="KZT09773.1"/>
    </source>
</evidence>
<feature type="region of interest" description="Disordered" evidence="1">
    <location>
        <begin position="199"/>
        <end position="258"/>
    </location>
</feature>
<protein>
    <recommendedName>
        <fullName evidence="5">Transmembrane protein</fullName>
    </recommendedName>
</protein>
<evidence type="ECO:0000256" key="1">
    <source>
        <dbReference type="SAM" id="MobiDB-lite"/>
    </source>
</evidence>
<keyword evidence="2" id="KW-1133">Transmembrane helix</keyword>
<dbReference type="GeneID" id="63819815"/>
<keyword evidence="2" id="KW-0812">Transmembrane</keyword>
<keyword evidence="4" id="KW-1185">Reference proteome</keyword>
<dbReference type="AlphaFoldDB" id="A0A165G3C9"/>
<evidence type="ECO:0008006" key="5">
    <source>
        <dbReference type="Google" id="ProtNLM"/>
    </source>
</evidence>
<dbReference type="InParanoid" id="A0A165G3C9"/>
<dbReference type="OrthoDB" id="2804213at2759"/>
<dbReference type="EMBL" id="KV427611">
    <property type="protein sequence ID" value="KZT09773.1"/>
    <property type="molecule type" value="Genomic_DNA"/>
</dbReference>
<feature type="compositionally biased region" description="Acidic residues" evidence="1">
    <location>
        <begin position="247"/>
        <end position="258"/>
    </location>
</feature>
<organism evidence="3 4">
    <name type="scientific">Laetiporus sulphureus 93-53</name>
    <dbReference type="NCBI Taxonomy" id="1314785"/>
    <lineage>
        <taxon>Eukaryota</taxon>
        <taxon>Fungi</taxon>
        <taxon>Dikarya</taxon>
        <taxon>Basidiomycota</taxon>
        <taxon>Agaricomycotina</taxon>
        <taxon>Agaricomycetes</taxon>
        <taxon>Polyporales</taxon>
        <taxon>Laetiporus</taxon>
    </lineage>
</organism>